<sequence length="41" mass="4715">MSFLTLLGSGFGGTLPLHFLGLLYISSYTHLYQEVYEFRWG</sequence>
<evidence type="ECO:0000256" key="1">
    <source>
        <dbReference type="SAM" id="Phobius"/>
    </source>
</evidence>
<feature type="transmembrane region" description="Helical" evidence="1">
    <location>
        <begin position="6"/>
        <end position="25"/>
    </location>
</feature>
<protein>
    <submittedName>
        <fullName evidence="2">Uncharacterized protein</fullName>
    </submittedName>
</protein>
<keyword evidence="1" id="KW-1133">Transmembrane helix</keyword>
<proteinExistence type="predicted"/>
<accession>A0A1J1LHH6</accession>
<evidence type="ECO:0000313" key="2">
    <source>
        <dbReference type="EMBL" id="CUR31025.1"/>
    </source>
</evidence>
<keyword evidence="3" id="KW-1185">Reference proteome</keyword>
<keyword evidence="1" id="KW-0472">Membrane</keyword>
<dbReference type="Proteomes" id="UP000184315">
    <property type="component" value="Unassembled WGS sequence"/>
</dbReference>
<keyword evidence="1" id="KW-0812">Transmembrane</keyword>
<name>A0A1J1LHH6_9CYAN</name>
<organism evidence="2 3">
    <name type="scientific">Planktothrix tepida PCC 9214</name>
    <dbReference type="NCBI Taxonomy" id="671072"/>
    <lineage>
        <taxon>Bacteria</taxon>
        <taxon>Bacillati</taxon>
        <taxon>Cyanobacteriota</taxon>
        <taxon>Cyanophyceae</taxon>
        <taxon>Oscillatoriophycideae</taxon>
        <taxon>Oscillatoriales</taxon>
        <taxon>Microcoleaceae</taxon>
        <taxon>Planktothrix</taxon>
    </lineage>
</organism>
<dbReference type="AlphaFoldDB" id="A0A1J1LHH6"/>
<gene>
    <name evidence="2" type="ORF">PL9214290616</name>
</gene>
<reference evidence="3" key="1">
    <citation type="submission" date="2015-10" db="EMBL/GenBank/DDBJ databases">
        <authorList>
            <person name="Regsiter A."/>
            <person name="william w."/>
        </authorList>
    </citation>
    <scope>NUCLEOTIDE SEQUENCE [LARGE SCALE GENOMIC DNA]</scope>
</reference>
<evidence type="ECO:0000313" key="3">
    <source>
        <dbReference type="Proteomes" id="UP000184315"/>
    </source>
</evidence>
<dbReference type="EMBL" id="CZDF01000132">
    <property type="protein sequence ID" value="CUR31025.1"/>
    <property type="molecule type" value="Genomic_DNA"/>
</dbReference>
<dbReference type="STRING" id="671072.PL9214290616"/>